<dbReference type="Proteomes" id="UP001283341">
    <property type="component" value="Unassembled WGS sequence"/>
</dbReference>
<dbReference type="InterPro" id="IPR027266">
    <property type="entry name" value="TrmE/GcvT-like"/>
</dbReference>
<sequence>MHSAVSTLARPAAHAARLQPSIGIAAGFFICQSCLSLSRRRAAPSSYRKSLFSTQTQALPDAPASSGLAALPSRRLISVSGPDAAKYLQGVITANITDPSSGGPRTSGFYAAFLTAKGRVLHDVFIYPDHAEGGKPPTGDSFLIEVDAAEAQRLQQHIKRYKLRANFDVRLLDTEERQVWHAWSDGASDLCSSMTSTNADEFIFQPDPRAPGLGYRLITSCSTSSSSPIQQISDNLPVLSEEYYRIRRYLHGVPEGQQEILRDQALPLESNIDFMGDGIDFRKGCYVGQELTIRTKHRGVVRKRILPVMLYNNSSEKPTEMVYRPSISSELLPAPESRIGRHEKTGRVGHWLRGIGSIGLALCRLEAMTDIQPASTFPGAKWVLAEDEFIIAGQQEEQQFKIKAFVPDWLRSELLKPPAH</sequence>
<keyword evidence="3" id="KW-0496">Mitochondrion</keyword>
<dbReference type="InterPro" id="IPR057460">
    <property type="entry name" value="CAF17_C"/>
</dbReference>
<dbReference type="NCBIfam" id="TIGR03317">
    <property type="entry name" value="ygfZ_signature"/>
    <property type="match status" value="1"/>
</dbReference>
<comment type="caution">
    <text evidence="7">The sequence shown here is derived from an EMBL/GenBank/DDBJ whole genome shotgun (WGS) entry which is preliminary data.</text>
</comment>
<evidence type="ECO:0000256" key="1">
    <source>
        <dbReference type="ARBA" id="ARBA00004305"/>
    </source>
</evidence>
<feature type="domain" description="CAF17 C-terminal" evidence="6">
    <location>
        <begin position="302"/>
        <end position="411"/>
    </location>
</feature>
<evidence type="ECO:0000259" key="6">
    <source>
        <dbReference type="Pfam" id="PF25455"/>
    </source>
</evidence>
<reference evidence="7" key="2">
    <citation type="submission" date="2023-06" db="EMBL/GenBank/DDBJ databases">
        <authorList>
            <consortium name="Lawrence Berkeley National Laboratory"/>
            <person name="Haridas S."/>
            <person name="Hensen N."/>
            <person name="Bonometti L."/>
            <person name="Westerberg I."/>
            <person name="Brannstrom I.O."/>
            <person name="Guillou S."/>
            <person name="Cros-Aarteil S."/>
            <person name="Calhoun S."/>
            <person name="Kuo A."/>
            <person name="Mondo S."/>
            <person name="Pangilinan J."/>
            <person name="Riley R."/>
            <person name="Labutti K."/>
            <person name="Andreopoulos B."/>
            <person name="Lipzen A."/>
            <person name="Chen C."/>
            <person name="Yanf M."/>
            <person name="Daum C."/>
            <person name="Ng V."/>
            <person name="Clum A."/>
            <person name="Steindorff A."/>
            <person name="Ohm R."/>
            <person name="Martin F."/>
            <person name="Silar P."/>
            <person name="Natvig D."/>
            <person name="Lalanne C."/>
            <person name="Gautier V."/>
            <person name="Ament-Velasquez S.L."/>
            <person name="Kruys A."/>
            <person name="Hutchinson M.I."/>
            <person name="Powell A.J."/>
            <person name="Barry K."/>
            <person name="Miller A.N."/>
            <person name="Grigoriev I.V."/>
            <person name="Debuchy R."/>
            <person name="Gladieux P."/>
            <person name="Thoren M.H."/>
            <person name="Johannesson H."/>
        </authorList>
    </citation>
    <scope>NUCLEOTIDE SEQUENCE</scope>
    <source>
        <strain evidence="7">CBS 118394</strain>
    </source>
</reference>
<organism evidence="7 8">
    <name type="scientific">Apodospora peruviana</name>
    <dbReference type="NCBI Taxonomy" id="516989"/>
    <lineage>
        <taxon>Eukaryota</taxon>
        <taxon>Fungi</taxon>
        <taxon>Dikarya</taxon>
        <taxon>Ascomycota</taxon>
        <taxon>Pezizomycotina</taxon>
        <taxon>Sordariomycetes</taxon>
        <taxon>Sordariomycetidae</taxon>
        <taxon>Sordariales</taxon>
        <taxon>Lasiosphaeriaceae</taxon>
        <taxon>Apodospora</taxon>
    </lineage>
</organism>
<reference evidence="7" key="1">
    <citation type="journal article" date="2023" name="Mol. Phylogenet. Evol.">
        <title>Genome-scale phylogeny and comparative genomics of the fungal order Sordariales.</title>
        <authorList>
            <person name="Hensen N."/>
            <person name="Bonometti L."/>
            <person name="Westerberg I."/>
            <person name="Brannstrom I.O."/>
            <person name="Guillou S."/>
            <person name="Cros-Aarteil S."/>
            <person name="Calhoun S."/>
            <person name="Haridas S."/>
            <person name="Kuo A."/>
            <person name="Mondo S."/>
            <person name="Pangilinan J."/>
            <person name="Riley R."/>
            <person name="LaButti K."/>
            <person name="Andreopoulos B."/>
            <person name="Lipzen A."/>
            <person name="Chen C."/>
            <person name="Yan M."/>
            <person name="Daum C."/>
            <person name="Ng V."/>
            <person name="Clum A."/>
            <person name="Steindorff A."/>
            <person name="Ohm R.A."/>
            <person name="Martin F."/>
            <person name="Silar P."/>
            <person name="Natvig D.O."/>
            <person name="Lalanne C."/>
            <person name="Gautier V."/>
            <person name="Ament-Velasquez S.L."/>
            <person name="Kruys A."/>
            <person name="Hutchinson M.I."/>
            <person name="Powell A.J."/>
            <person name="Barry K."/>
            <person name="Miller A.N."/>
            <person name="Grigoriev I.V."/>
            <person name="Debuchy R."/>
            <person name="Gladieux P."/>
            <person name="Hiltunen Thoren M."/>
            <person name="Johannesson H."/>
        </authorList>
    </citation>
    <scope>NUCLEOTIDE SEQUENCE</scope>
    <source>
        <strain evidence="7">CBS 118394</strain>
    </source>
</reference>
<dbReference type="InterPro" id="IPR045179">
    <property type="entry name" value="YgfZ/GcvT"/>
</dbReference>
<dbReference type="GO" id="GO:0016226">
    <property type="term" value="P:iron-sulfur cluster assembly"/>
    <property type="evidence" value="ECO:0007669"/>
    <property type="project" value="TreeGrafter"/>
</dbReference>
<evidence type="ECO:0000256" key="3">
    <source>
        <dbReference type="ARBA" id="ARBA00023128"/>
    </source>
</evidence>
<keyword evidence="2" id="KW-0809">Transit peptide</keyword>
<gene>
    <name evidence="7" type="ORF">B0H66DRAFT_554679</name>
</gene>
<evidence type="ECO:0000256" key="2">
    <source>
        <dbReference type="ARBA" id="ARBA00022946"/>
    </source>
</evidence>
<dbReference type="GO" id="GO:0005759">
    <property type="term" value="C:mitochondrial matrix"/>
    <property type="evidence" value="ECO:0007669"/>
    <property type="project" value="UniProtKB-SubCell"/>
</dbReference>
<evidence type="ECO:0000313" key="8">
    <source>
        <dbReference type="Proteomes" id="UP001283341"/>
    </source>
</evidence>
<evidence type="ECO:0000256" key="4">
    <source>
        <dbReference type="ARBA" id="ARBA00093447"/>
    </source>
</evidence>
<proteinExistence type="inferred from homology"/>
<dbReference type="PANTHER" id="PTHR22602">
    <property type="entry name" value="TRANSFERASE CAF17, MITOCHONDRIAL-RELATED"/>
    <property type="match status" value="1"/>
</dbReference>
<keyword evidence="8" id="KW-1185">Reference proteome</keyword>
<evidence type="ECO:0000256" key="5">
    <source>
        <dbReference type="ARBA" id="ARBA00093637"/>
    </source>
</evidence>
<comment type="subcellular location">
    <subcellularLocation>
        <location evidence="1">Mitochondrion matrix</location>
    </subcellularLocation>
</comment>
<dbReference type="Gene3D" id="3.30.1360.120">
    <property type="entry name" value="Probable tRNA modification gtpase trme, domain 1"/>
    <property type="match status" value="1"/>
</dbReference>
<dbReference type="EMBL" id="JAUEDM010000003">
    <property type="protein sequence ID" value="KAK3322562.1"/>
    <property type="molecule type" value="Genomic_DNA"/>
</dbReference>
<name>A0AAE0M7W0_9PEZI</name>
<dbReference type="SUPFAM" id="SSF103025">
    <property type="entry name" value="Folate-binding domain"/>
    <property type="match status" value="1"/>
</dbReference>
<evidence type="ECO:0000313" key="7">
    <source>
        <dbReference type="EMBL" id="KAK3322562.1"/>
    </source>
</evidence>
<comment type="similarity">
    <text evidence="4">Belongs to the GcvT family. CAF17/IBA57 subfamily.</text>
</comment>
<dbReference type="InterPro" id="IPR017703">
    <property type="entry name" value="YgfZ/GCV_T_CS"/>
</dbReference>
<protein>
    <recommendedName>
        <fullName evidence="5">Iron-sulfur cluster assembly factor IBA57 homolog, mitochondrial</fullName>
    </recommendedName>
</protein>
<accession>A0AAE0M7W0</accession>
<dbReference type="Pfam" id="PF25455">
    <property type="entry name" value="Beta-barrel_CAF17_C"/>
    <property type="match status" value="1"/>
</dbReference>
<dbReference type="PANTHER" id="PTHR22602:SF0">
    <property type="entry name" value="TRANSFERASE CAF17, MITOCHONDRIAL-RELATED"/>
    <property type="match status" value="1"/>
</dbReference>
<dbReference type="AlphaFoldDB" id="A0AAE0M7W0"/>